<dbReference type="GO" id="GO:0004651">
    <property type="term" value="F:polynucleotide 5'-phosphatase activity"/>
    <property type="evidence" value="ECO:0007669"/>
    <property type="project" value="TreeGrafter"/>
</dbReference>
<protein>
    <submittedName>
        <fullName evidence="6">RNA/RNP complex-1-interacting phosphatase</fullName>
    </submittedName>
</protein>
<evidence type="ECO:0000259" key="5">
    <source>
        <dbReference type="PROSITE" id="PS50056"/>
    </source>
</evidence>
<dbReference type="AlphaFoldDB" id="A0A6F9DBA9"/>
<evidence type="ECO:0000256" key="2">
    <source>
        <dbReference type="ARBA" id="ARBA00022912"/>
    </source>
</evidence>
<dbReference type="Pfam" id="PF00782">
    <property type="entry name" value="DSPc"/>
    <property type="match status" value="1"/>
</dbReference>
<gene>
    <name evidence="6" type="primary">Dusp11</name>
</gene>
<dbReference type="InterPro" id="IPR000340">
    <property type="entry name" value="Dual-sp_phosphatase_cat-dom"/>
</dbReference>
<dbReference type="InterPro" id="IPR020422">
    <property type="entry name" value="TYR_PHOSPHATASE_DUAL_dom"/>
</dbReference>
<proteinExistence type="evidence at transcript level"/>
<dbReference type="InterPro" id="IPR000387">
    <property type="entry name" value="Tyr_Pase_dom"/>
</dbReference>
<dbReference type="Gene3D" id="3.90.190.10">
    <property type="entry name" value="Protein tyrosine phosphatase superfamily"/>
    <property type="match status" value="1"/>
</dbReference>
<dbReference type="InterPro" id="IPR029021">
    <property type="entry name" value="Prot-tyrosine_phosphatase-like"/>
</dbReference>
<dbReference type="SMART" id="SM00195">
    <property type="entry name" value="DSPc"/>
    <property type="match status" value="1"/>
</dbReference>
<sequence length="315" mass="37249">MPKKNSIPDRWLQYQAIGNKIGESRFVAMKVPLKKQISVPKEDKFSCDDVFQHFDKQNEDLGLIIDLTYTSRYYNPESFTTHGVDHCKILMPGHELPSDRIVETFKQKVLSFEEENLTNNKLIAVHCTHGVNRTGYLICRYLIEEKGMDANHAISAFEHARGHGIERPVYLNSLRGLKTTSKTSPKPDKSYYQGPIRTSTNSLPQSLNHPSRQHPRFNTARYPNGHPSGHNNYPYYHQRNFHTGRYGQDFSRNWRCKRYEGHPRMHGPQSMNEGYRYYDQKRFQRPTYFHQQNPRYSSGPYQWNRYHHPKEDEYY</sequence>
<dbReference type="PROSITE" id="PS50056">
    <property type="entry name" value="TYR_PHOSPHATASE_2"/>
    <property type="match status" value="1"/>
</dbReference>
<evidence type="ECO:0000256" key="3">
    <source>
        <dbReference type="SAM" id="MobiDB-lite"/>
    </source>
</evidence>
<keyword evidence="2" id="KW-0904">Protein phosphatase</keyword>
<evidence type="ECO:0000259" key="4">
    <source>
        <dbReference type="PROSITE" id="PS50054"/>
    </source>
</evidence>
<feature type="compositionally biased region" description="Polar residues" evidence="3">
    <location>
        <begin position="196"/>
        <end position="210"/>
    </location>
</feature>
<dbReference type="PANTHER" id="PTHR10367">
    <property type="entry name" value="MRNA-CAPPING ENZYME"/>
    <property type="match status" value="1"/>
</dbReference>
<evidence type="ECO:0000313" key="6">
    <source>
        <dbReference type="EMBL" id="CAB3240167.1"/>
    </source>
</evidence>
<name>A0A6F9DBA9_9ASCI</name>
<accession>A0A6F9DBA9</accession>
<dbReference type="SUPFAM" id="SSF52799">
    <property type="entry name" value="(Phosphotyrosine protein) phosphatases II"/>
    <property type="match status" value="1"/>
</dbReference>
<dbReference type="PROSITE" id="PS00383">
    <property type="entry name" value="TYR_PHOSPHATASE_1"/>
    <property type="match status" value="1"/>
</dbReference>
<feature type="domain" description="Tyrosine specific protein phosphatases" evidence="5">
    <location>
        <begin position="103"/>
        <end position="172"/>
    </location>
</feature>
<keyword evidence="1" id="KW-0378">Hydrolase</keyword>
<organism evidence="6">
    <name type="scientific">Phallusia mammillata</name>
    <dbReference type="NCBI Taxonomy" id="59560"/>
    <lineage>
        <taxon>Eukaryota</taxon>
        <taxon>Metazoa</taxon>
        <taxon>Chordata</taxon>
        <taxon>Tunicata</taxon>
        <taxon>Ascidiacea</taxon>
        <taxon>Phlebobranchia</taxon>
        <taxon>Ascidiidae</taxon>
        <taxon>Phallusia</taxon>
    </lineage>
</organism>
<dbReference type="GO" id="GO:0004721">
    <property type="term" value="F:phosphoprotein phosphatase activity"/>
    <property type="evidence" value="ECO:0007669"/>
    <property type="project" value="UniProtKB-KW"/>
</dbReference>
<dbReference type="PROSITE" id="PS50054">
    <property type="entry name" value="TYR_PHOSPHATASE_DUAL"/>
    <property type="match status" value="1"/>
</dbReference>
<reference evidence="6" key="1">
    <citation type="submission" date="2020-04" db="EMBL/GenBank/DDBJ databases">
        <authorList>
            <person name="Neveu A P."/>
        </authorList>
    </citation>
    <scope>NUCLEOTIDE SEQUENCE</scope>
    <source>
        <tissue evidence="6">Whole embryo</tissue>
    </source>
</reference>
<dbReference type="EMBL" id="LR784679">
    <property type="protein sequence ID" value="CAB3240167.1"/>
    <property type="molecule type" value="mRNA"/>
</dbReference>
<dbReference type="InterPro" id="IPR016130">
    <property type="entry name" value="Tyr_Pase_AS"/>
</dbReference>
<evidence type="ECO:0000256" key="1">
    <source>
        <dbReference type="ARBA" id="ARBA00022801"/>
    </source>
</evidence>
<feature type="region of interest" description="Disordered" evidence="3">
    <location>
        <begin position="176"/>
        <end position="217"/>
    </location>
</feature>
<dbReference type="InterPro" id="IPR051029">
    <property type="entry name" value="mRNA_Capping_Enz/RNA_Phosphat"/>
</dbReference>
<feature type="domain" description="Tyrosine-protein phosphatase" evidence="4">
    <location>
        <begin position="31"/>
        <end position="183"/>
    </location>
</feature>
<dbReference type="PANTHER" id="PTHR10367:SF9">
    <property type="entry name" value="DUAL-SPECIFICITY PHOSPHATASE 11 (RNA_RNP COMPLEX 1-INTERACTING)"/>
    <property type="match status" value="1"/>
</dbReference>